<organism evidence="1 2">
    <name type="scientific">Mortierella alpina</name>
    <name type="common">Oleaginous fungus</name>
    <name type="synonym">Mortierella renispora</name>
    <dbReference type="NCBI Taxonomy" id="64518"/>
    <lineage>
        <taxon>Eukaryota</taxon>
        <taxon>Fungi</taxon>
        <taxon>Fungi incertae sedis</taxon>
        <taxon>Mucoromycota</taxon>
        <taxon>Mortierellomycotina</taxon>
        <taxon>Mortierellomycetes</taxon>
        <taxon>Mortierellales</taxon>
        <taxon>Mortierellaceae</taxon>
        <taxon>Mortierella</taxon>
    </lineage>
</organism>
<comment type="caution">
    <text evidence="1">The sequence shown here is derived from an EMBL/GenBank/DDBJ whole genome shotgun (WGS) entry which is preliminary data.</text>
</comment>
<reference evidence="1" key="1">
    <citation type="submission" date="2021-07" db="EMBL/GenBank/DDBJ databases">
        <title>Draft genome of Mortierella alpina, strain LL118, isolated from an aspen leaf litter sample.</title>
        <authorList>
            <person name="Yang S."/>
            <person name="Vinatzer B.A."/>
        </authorList>
    </citation>
    <scope>NUCLEOTIDE SEQUENCE</scope>
    <source>
        <strain evidence="1">LL118</strain>
    </source>
</reference>
<evidence type="ECO:0000313" key="2">
    <source>
        <dbReference type="Proteomes" id="UP000717515"/>
    </source>
</evidence>
<dbReference type="Proteomes" id="UP000717515">
    <property type="component" value="Unassembled WGS sequence"/>
</dbReference>
<dbReference type="AlphaFoldDB" id="A0A9P8A7Y9"/>
<gene>
    <name evidence="1" type="ORF">KVV02_006624</name>
</gene>
<dbReference type="EMBL" id="JAIFTL010000066">
    <property type="protein sequence ID" value="KAG9324480.1"/>
    <property type="molecule type" value="Genomic_DNA"/>
</dbReference>
<name>A0A9P8A7Y9_MORAP</name>
<evidence type="ECO:0000313" key="1">
    <source>
        <dbReference type="EMBL" id="KAG9324480.1"/>
    </source>
</evidence>
<proteinExistence type="predicted"/>
<protein>
    <submittedName>
        <fullName evidence="1">Uncharacterized protein</fullName>
    </submittedName>
</protein>
<accession>A0A9P8A7Y9</accession>
<sequence length="593" mass="66669">MSLNAFTQSPSTTFARIQESLDHSDNNHLLATISDPQWLDDAEIHAWLWGHPETLNRLLDVQDEYIQFATYRLIDAILQSSSQPNNDTGILRKKQHDLIKELFRRLTSSDCSSSSQQKRCILELFHKLLKNQRHISLPAAAARADDSHFEEKDDDPHAASAVVHRLVSPLFWRGTLDDLLSDAEMQHATLVLLIDIEKARLTVKGSAGFENDITVCHKHVLDSLEQLFSGSRVQSFCIRKLYELFCLLLKRSSGQFKEDVDVKAHLELAIRMLTALSPLALRILTTLMETDPDLDRLSTTGTTFILPSSPVYNDADEDLQGLLNNPEAIRQMGRVFMTGGQAILDALLATGRDTSPNSSNQIGHPPLTLDSRMTELLQHTLRFVKTWIGPPSLELLLRMYGEDDAGICWLLKAMSTIQHQLEELSIIVSPHPLVDDLYDHLFTFVHPLEALFLFLESIGYDDQTLIDMLITIDDHDTGGMLAAMMAILRSLTEQGPDQLQRLVKRWRRELEQEMTLDSGGVDGDGNGDDDDYGAGSPTRVSLLCRTQRCLAQLASQIRLLDKRGLFPYNPRTLMIVLDRTQDVLSSVISKVTA</sequence>